<dbReference type="Pfam" id="PF10054">
    <property type="entry name" value="DUF2291"/>
    <property type="match status" value="1"/>
</dbReference>
<dbReference type="AlphaFoldDB" id="A0A9D1P0A0"/>
<accession>A0A9D1P0A0</accession>
<comment type="caution">
    <text evidence="1">The sequence shown here is derived from an EMBL/GenBank/DDBJ whole genome shotgun (WGS) entry which is preliminary data.</text>
</comment>
<name>A0A9D1P0A0_9FIRM</name>
<reference evidence="1" key="2">
    <citation type="journal article" date="2021" name="PeerJ">
        <title>Extensive microbial diversity within the chicken gut microbiome revealed by metagenomics and culture.</title>
        <authorList>
            <person name="Gilroy R."/>
            <person name="Ravi A."/>
            <person name="Getino M."/>
            <person name="Pursley I."/>
            <person name="Horton D.L."/>
            <person name="Alikhan N.F."/>
            <person name="Baker D."/>
            <person name="Gharbi K."/>
            <person name="Hall N."/>
            <person name="Watson M."/>
            <person name="Adriaenssens E.M."/>
            <person name="Foster-Nyarko E."/>
            <person name="Jarju S."/>
            <person name="Secka A."/>
            <person name="Antonio M."/>
            <person name="Oren A."/>
            <person name="Chaudhuri R.R."/>
            <person name="La Ragione R."/>
            <person name="Hildebrand F."/>
            <person name="Pallen M.J."/>
        </authorList>
    </citation>
    <scope>NUCLEOTIDE SEQUENCE</scope>
    <source>
        <strain evidence="1">ChiBcec6-7307</strain>
    </source>
</reference>
<dbReference type="InterPro" id="IPR036215">
    <property type="entry name" value="TM0957-like_sf"/>
</dbReference>
<dbReference type="SUPFAM" id="SSF141318">
    <property type="entry name" value="TM0957-like"/>
    <property type="match status" value="1"/>
</dbReference>
<organism evidence="1 2">
    <name type="scientific">Candidatus Merdiplasma excrementigallinarum</name>
    <dbReference type="NCBI Taxonomy" id="2840864"/>
    <lineage>
        <taxon>Bacteria</taxon>
        <taxon>Bacillati</taxon>
        <taxon>Bacillota</taxon>
        <taxon>Clostridia</taxon>
        <taxon>Lachnospirales</taxon>
        <taxon>Lachnospiraceae</taxon>
        <taxon>Lachnospiraceae incertae sedis</taxon>
        <taxon>Candidatus Merdiplasma</taxon>
    </lineage>
</organism>
<protein>
    <submittedName>
        <fullName evidence="1">DUF2291 family protein</fullName>
    </submittedName>
</protein>
<dbReference type="EMBL" id="DVOS01000059">
    <property type="protein sequence ID" value="HIV23687.1"/>
    <property type="molecule type" value="Genomic_DNA"/>
</dbReference>
<evidence type="ECO:0000313" key="2">
    <source>
        <dbReference type="Proteomes" id="UP000886889"/>
    </source>
</evidence>
<dbReference type="InterPro" id="IPR014582">
    <property type="entry name" value="UCP033535_lipo"/>
</dbReference>
<sequence>MKRKLSLIAALALSAVCLTGCGIVTVVPIGEEASFTGQQEFDSSAESSGDWAAVAEEITGAATDLVEVLNGDGIGSNTVAVSGTASIVEFNTETPKYYLLITPEGYSGSEEFRIHAGGVYSGTAIRDAQTVKNFESFTNQTEWSQYAKALNEQADTQVVAPLALDESAAGKTVTFVGAAVQSGDTVTITPVSMTIE</sequence>
<gene>
    <name evidence="1" type="ORF">IAC80_07075</name>
</gene>
<proteinExistence type="predicted"/>
<reference evidence="1" key="1">
    <citation type="submission" date="2020-10" db="EMBL/GenBank/DDBJ databases">
        <authorList>
            <person name="Gilroy R."/>
        </authorList>
    </citation>
    <scope>NUCLEOTIDE SEQUENCE</scope>
    <source>
        <strain evidence="1">ChiBcec6-7307</strain>
    </source>
</reference>
<dbReference type="Proteomes" id="UP000886889">
    <property type="component" value="Unassembled WGS sequence"/>
</dbReference>
<evidence type="ECO:0000313" key="1">
    <source>
        <dbReference type="EMBL" id="HIV23687.1"/>
    </source>
</evidence>